<comment type="caution">
    <text evidence="2">The sequence shown here is derived from an EMBL/GenBank/DDBJ whole genome shotgun (WGS) entry which is preliminary data.</text>
</comment>
<evidence type="ECO:0000313" key="3">
    <source>
        <dbReference type="Proteomes" id="UP001216253"/>
    </source>
</evidence>
<keyword evidence="3" id="KW-1185">Reference proteome</keyword>
<dbReference type="EMBL" id="JARESE010000047">
    <property type="protein sequence ID" value="MDE8652835.1"/>
    <property type="molecule type" value="Genomic_DNA"/>
</dbReference>
<dbReference type="Gene3D" id="2.60.120.10">
    <property type="entry name" value="Jelly Rolls"/>
    <property type="match status" value="1"/>
</dbReference>
<name>A0ABT5WS06_9SPHN</name>
<accession>A0ABT5WS06</accession>
<dbReference type="Pfam" id="PF07883">
    <property type="entry name" value="Cupin_2"/>
    <property type="match status" value="1"/>
</dbReference>
<dbReference type="SUPFAM" id="SSF51182">
    <property type="entry name" value="RmlC-like cupins"/>
    <property type="match status" value="1"/>
</dbReference>
<dbReference type="InterPro" id="IPR013096">
    <property type="entry name" value="Cupin_2"/>
</dbReference>
<evidence type="ECO:0000313" key="2">
    <source>
        <dbReference type="EMBL" id="MDE8652835.1"/>
    </source>
</evidence>
<proteinExistence type="predicted"/>
<feature type="domain" description="Cupin type-2" evidence="1">
    <location>
        <begin position="41"/>
        <end position="98"/>
    </location>
</feature>
<gene>
    <name evidence="2" type="ORF">PYV00_14100</name>
</gene>
<reference evidence="2 3" key="1">
    <citation type="submission" date="2023-03" db="EMBL/GenBank/DDBJ databases">
        <title>NovoSphingobium album sp. nov. isolated from polycyclic aromatic hydrocarbons- and heavy-metal polluted soil.</title>
        <authorList>
            <person name="Liu Z."/>
            <person name="Wang K."/>
        </authorList>
    </citation>
    <scope>NUCLEOTIDE SEQUENCE [LARGE SCALE GENOMIC DNA]</scope>
    <source>
        <strain evidence="2 3">H3SJ31-1</strain>
    </source>
</reference>
<evidence type="ECO:0000259" key="1">
    <source>
        <dbReference type="Pfam" id="PF07883"/>
    </source>
</evidence>
<protein>
    <submittedName>
        <fullName evidence="2">Cupin domain-containing protein</fullName>
    </submittedName>
</protein>
<dbReference type="InterPro" id="IPR011051">
    <property type="entry name" value="RmlC_Cupin_sf"/>
</dbReference>
<organism evidence="2 3">
    <name type="scientific">Novosphingobium album</name>
    <name type="common">ex Liu et al. 2023</name>
    <dbReference type="NCBI Taxonomy" id="3031130"/>
    <lineage>
        <taxon>Bacteria</taxon>
        <taxon>Pseudomonadati</taxon>
        <taxon>Pseudomonadota</taxon>
        <taxon>Alphaproteobacteria</taxon>
        <taxon>Sphingomonadales</taxon>
        <taxon>Sphingomonadaceae</taxon>
        <taxon>Novosphingobium</taxon>
    </lineage>
</organism>
<dbReference type="Proteomes" id="UP001216253">
    <property type="component" value="Unassembled WGS sequence"/>
</dbReference>
<dbReference type="RefSeq" id="WP_275228920.1">
    <property type="nucleotide sequence ID" value="NZ_JARESE010000047.1"/>
</dbReference>
<dbReference type="InterPro" id="IPR014710">
    <property type="entry name" value="RmlC-like_jellyroll"/>
</dbReference>
<dbReference type="CDD" id="cd02230">
    <property type="entry name" value="cupin_HP0902-like"/>
    <property type="match status" value="1"/>
</dbReference>
<sequence>MAQPHARSGEVIDLRPLGKNLPNTPSTAIVKGKGFEAIRLVIPSGKAIPAHEVAGDIMLHCLEGRVALGLSGVERELAAGDWIFLEGGARHRLMGIEDSSLLLTILFDH</sequence>